<comment type="caution">
    <text evidence="1">The sequence shown here is derived from an EMBL/GenBank/DDBJ whole genome shotgun (WGS) entry which is preliminary data.</text>
</comment>
<name>A0A8H7Z2A3_AJECA</name>
<reference evidence="1 2" key="1">
    <citation type="submission" date="2021-01" db="EMBL/GenBank/DDBJ databases">
        <title>Chromosome-level genome assembly of a human fungal pathogen reveals clustering of transcriptionally co-regulated genes.</title>
        <authorList>
            <person name="Voorhies M."/>
            <person name="Cohen S."/>
            <person name="Shea T.P."/>
            <person name="Petrus S."/>
            <person name="Munoz J.F."/>
            <person name="Poplawski S."/>
            <person name="Goldman W.E."/>
            <person name="Michael T."/>
            <person name="Cuomo C.A."/>
            <person name="Sil A."/>
            <person name="Beyhan S."/>
        </authorList>
    </citation>
    <scope>NUCLEOTIDE SEQUENCE [LARGE SCALE GENOMIC DNA]</scope>
    <source>
        <strain evidence="1 2">G184AR</strain>
    </source>
</reference>
<dbReference type="Proteomes" id="UP000670092">
    <property type="component" value="Unassembled WGS sequence"/>
</dbReference>
<organism evidence="1 2">
    <name type="scientific">Ajellomyces capsulatus</name>
    <name type="common">Darling's disease fungus</name>
    <name type="synonym">Histoplasma capsulatum</name>
    <dbReference type="NCBI Taxonomy" id="5037"/>
    <lineage>
        <taxon>Eukaryota</taxon>
        <taxon>Fungi</taxon>
        <taxon>Dikarya</taxon>
        <taxon>Ascomycota</taxon>
        <taxon>Pezizomycotina</taxon>
        <taxon>Eurotiomycetes</taxon>
        <taxon>Eurotiomycetidae</taxon>
        <taxon>Onygenales</taxon>
        <taxon>Ajellomycetaceae</taxon>
        <taxon>Histoplasma</taxon>
    </lineage>
</organism>
<gene>
    <name evidence="1" type="ORF">I7I52_00724</name>
</gene>
<evidence type="ECO:0000313" key="1">
    <source>
        <dbReference type="EMBL" id="KAG5302920.1"/>
    </source>
</evidence>
<dbReference type="EMBL" id="JAEVHI010000001">
    <property type="protein sequence ID" value="KAG5302920.1"/>
    <property type="molecule type" value="Genomic_DNA"/>
</dbReference>
<protein>
    <submittedName>
        <fullName evidence="1">Uncharacterized protein</fullName>
    </submittedName>
</protein>
<sequence length="93" mass="10867">MINYNRTSRCHVNILLHNLPQILQQITTLEIRVGMDNRIKIRLAPTPLVPHFFELRFMCPFKHPITSNVIASFPHVLPHPSQNFLIVNTCRLE</sequence>
<evidence type="ECO:0000313" key="2">
    <source>
        <dbReference type="Proteomes" id="UP000670092"/>
    </source>
</evidence>
<dbReference type="VEuPathDB" id="FungiDB:I7I52_00724"/>
<accession>A0A8H7Z2A3</accession>
<dbReference type="AlphaFoldDB" id="A0A8H7Z2A3"/>
<proteinExistence type="predicted"/>